<gene>
    <name evidence="2" type="ORF">AN401_10970</name>
    <name evidence="3" type="ORF">AN401_11790</name>
</gene>
<dbReference type="Proteomes" id="UP000217763">
    <property type="component" value="Chromosome"/>
</dbReference>
<dbReference type="EMBL" id="CP012621">
    <property type="protein sequence ID" value="ATG75916.1"/>
    <property type="molecule type" value="Genomic_DNA"/>
</dbReference>
<protein>
    <recommendedName>
        <fullName evidence="1">DUF4376 domain-containing protein</fullName>
    </recommendedName>
</protein>
<evidence type="ECO:0000313" key="4">
    <source>
        <dbReference type="Proteomes" id="UP000217763"/>
    </source>
</evidence>
<accession>A0A291HUK7</accession>
<name>A0A291HUK7_9GAMM</name>
<feature type="domain" description="DUF4376" evidence="1">
    <location>
        <begin position="68"/>
        <end position="168"/>
    </location>
</feature>
<organism evidence="3 4">
    <name type="scientific">Zobellella denitrificans</name>
    <dbReference type="NCBI Taxonomy" id="347534"/>
    <lineage>
        <taxon>Bacteria</taxon>
        <taxon>Pseudomonadati</taxon>
        <taxon>Pseudomonadota</taxon>
        <taxon>Gammaproteobacteria</taxon>
        <taxon>Aeromonadales</taxon>
        <taxon>Aeromonadaceae</taxon>
        <taxon>Zobellella</taxon>
    </lineage>
</organism>
<dbReference type="KEGG" id="zdf:AN401_10970"/>
<dbReference type="AlphaFoldDB" id="A0A291HUK7"/>
<dbReference type="Pfam" id="PF14301">
    <property type="entry name" value="DUF4376"/>
    <property type="match status" value="1"/>
</dbReference>
<dbReference type="InterPro" id="IPR025484">
    <property type="entry name" value="DUF4376"/>
</dbReference>
<reference evidence="4" key="1">
    <citation type="submission" date="2015-09" db="EMBL/GenBank/DDBJ databases">
        <authorList>
            <person name="Shao Z."/>
            <person name="Wang L."/>
        </authorList>
    </citation>
    <scope>NUCLEOTIDE SEQUENCE [LARGE SCALE GENOMIC DNA]</scope>
    <source>
        <strain evidence="4">F13-1</strain>
    </source>
</reference>
<sequence>MLALPDGSGTDYIEDHRGKTVYSKLTGESREVTELGPLPDTDTELKPGEDDIWIDSGWQLDPEAIHRHRAAKHTEINQWRDQQEHATVEHLGAQWDADPISRRRIEAVLLADTMPLGYWTDADNLDQPMTLAQLRELYAVIVHQGGLIHARQRQMKAEVDALADIEAVKAYPVGW</sequence>
<keyword evidence="4" id="KW-1185">Reference proteome</keyword>
<reference evidence="3" key="2">
    <citation type="submission" date="2015-09" db="EMBL/GenBank/DDBJ databases">
        <authorList>
            <person name="Jackson K.R."/>
            <person name="Lunt B.L."/>
            <person name="Fisher J.N.B."/>
            <person name="Gardner A.V."/>
            <person name="Bailey M.E."/>
            <person name="Deus L.M."/>
            <person name="Earl A.S."/>
            <person name="Gibby P.D."/>
            <person name="Hartmann K.A."/>
            <person name="Liu J.E."/>
            <person name="Manci A.M."/>
            <person name="Nielsen D.A."/>
            <person name="Solomon M.B."/>
            <person name="Breakwell D.P."/>
            <person name="Burnett S.H."/>
            <person name="Grose J.H."/>
        </authorList>
    </citation>
    <scope>NUCLEOTIDE SEQUENCE [LARGE SCALE GENOMIC DNA]</scope>
    <source>
        <strain evidence="3">F13-1</strain>
    </source>
</reference>
<evidence type="ECO:0000313" key="2">
    <source>
        <dbReference type="EMBL" id="ATG75908.1"/>
    </source>
</evidence>
<dbReference type="EMBL" id="CP012621">
    <property type="protein sequence ID" value="ATG75908.1"/>
    <property type="molecule type" value="Genomic_DNA"/>
</dbReference>
<dbReference type="KEGG" id="zdf:AN401_11790"/>
<evidence type="ECO:0000313" key="3">
    <source>
        <dbReference type="EMBL" id="ATG75916.1"/>
    </source>
</evidence>
<proteinExistence type="predicted"/>
<evidence type="ECO:0000259" key="1">
    <source>
        <dbReference type="Pfam" id="PF14301"/>
    </source>
</evidence>